<evidence type="ECO:0000256" key="1">
    <source>
        <dbReference type="SAM" id="Phobius"/>
    </source>
</evidence>
<sequence length="86" mass="9686">MTWSQDEQRRLLAEIEEHLLRDDPRLAARLESFNARVERRGRPMSRRGVVLLTVTWLLVTALVVALIVIALNHPAALPPTTPTAVP</sequence>
<name>A0A3A4A3M2_9ACTN</name>
<keyword evidence="1" id="KW-0812">Transmembrane</keyword>
<keyword evidence="3" id="KW-1185">Reference proteome</keyword>
<evidence type="ECO:0000313" key="2">
    <source>
        <dbReference type="EMBL" id="RJL23055.1"/>
    </source>
</evidence>
<dbReference type="Proteomes" id="UP000265768">
    <property type="component" value="Unassembled WGS sequence"/>
</dbReference>
<protein>
    <submittedName>
        <fullName evidence="2">DUF3040 domain-containing protein</fullName>
    </submittedName>
</protein>
<reference evidence="2 3" key="1">
    <citation type="submission" date="2018-09" db="EMBL/GenBank/DDBJ databases">
        <title>YIM 75507 draft genome.</title>
        <authorList>
            <person name="Tang S."/>
            <person name="Feng Y."/>
        </authorList>
    </citation>
    <scope>NUCLEOTIDE SEQUENCE [LARGE SCALE GENOMIC DNA]</scope>
    <source>
        <strain evidence="2 3">YIM 75507</strain>
    </source>
</reference>
<keyword evidence="1" id="KW-0472">Membrane</keyword>
<dbReference type="EMBL" id="QZEY01000020">
    <property type="protein sequence ID" value="RJL23055.1"/>
    <property type="molecule type" value="Genomic_DNA"/>
</dbReference>
<keyword evidence="1" id="KW-1133">Transmembrane helix</keyword>
<dbReference type="AlphaFoldDB" id="A0A3A4A3M2"/>
<feature type="transmembrane region" description="Helical" evidence="1">
    <location>
        <begin position="49"/>
        <end position="71"/>
    </location>
</feature>
<accession>A0A3A4A3M2</accession>
<organism evidence="2 3">
    <name type="scientific">Bailinhaonella thermotolerans</name>
    <dbReference type="NCBI Taxonomy" id="1070861"/>
    <lineage>
        <taxon>Bacteria</taxon>
        <taxon>Bacillati</taxon>
        <taxon>Actinomycetota</taxon>
        <taxon>Actinomycetes</taxon>
        <taxon>Streptosporangiales</taxon>
        <taxon>Streptosporangiaceae</taxon>
        <taxon>Bailinhaonella</taxon>
    </lineage>
</organism>
<comment type="caution">
    <text evidence="2">The sequence shown here is derived from an EMBL/GenBank/DDBJ whole genome shotgun (WGS) entry which is preliminary data.</text>
</comment>
<evidence type="ECO:0000313" key="3">
    <source>
        <dbReference type="Proteomes" id="UP000265768"/>
    </source>
</evidence>
<dbReference type="RefSeq" id="WP_119930753.1">
    <property type="nucleotide sequence ID" value="NZ_QZEY01000020.1"/>
</dbReference>
<dbReference type="InterPro" id="IPR021401">
    <property type="entry name" value="DUF3040"/>
</dbReference>
<gene>
    <name evidence="2" type="ORF">D5H75_34355</name>
</gene>
<proteinExistence type="predicted"/>
<dbReference type="Pfam" id="PF11239">
    <property type="entry name" value="DUF3040"/>
    <property type="match status" value="1"/>
</dbReference>